<reference evidence="2" key="1">
    <citation type="submission" date="2019-09" db="EMBL/GenBank/DDBJ databases">
        <authorList>
            <person name="Cremers G."/>
        </authorList>
    </citation>
    <scope>NUCLEOTIDE SEQUENCE [LARGE SCALE GENOMIC DNA]</scope>
    <source>
        <strain evidence="2">3B</strain>
    </source>
</reference>
<comment type="caution">
    <text evidence="2">The sequence shown here is derived from an EMBL/GenBank/DDBJ whole genome shotgun (WGS) entry which is preliminary data.</text>
</comment>
<evidence type="ECO:0000313" key="2">
    <source>
        <dbReference type="EMBL" id="VVM06000.1"/>
    </source>
</evidence>
<dbReference type="Pfam" id="PF05168">
    <property type="entry name" value="HEPN"/>
    <property type="match status" value="1"/>
</dbReference>
<dbReference type="Gene3D" id="1.20.120.330">
    <property type="entry name" value="Nucleotidyltransferases domain 2"/>
    <property type="match status" value="1"/>
</dbReference>
<proteinExistence type="predicted"/>
<organism evidence="2 3">
    <name type="scientific">Methylacidimicrobium cyclopophantes</name>
    <dbReference type="NCBI Taxonomy" id="1041766"/>
    <lineage>
        <taxon>Bacteria</taxon>
        <taxon>Pseudomonadati</taxon>
        <taxon>Verrucomicrobiota</taxon>
        <taxon>Methylacidimicrobium</taxon>
    </lineage>
</organism>
<accession>A0A5E6MCK0</accession>
<protein>
    <recommendedName>
        <fullName evidence="1">HEPN domain-containing protein</fullName>
    </recommendedName>
</protein>
<dbReference type="SUPFAM" id="SSF81593">
    <property type="entry name" value="Nucleotidyltransferase substrate binding subunit/domain"/>
    <property type="match status" value="1"/>
</dbReference>
<gene>
    <name evidence="2" type="ORF">MAMC_00907</name>
</gene>
<dbReference type="PROSITE" id="PS50910">
    <property type="entry name" value="HEPN"/>
    <property type="match status" value="1"/>
</dbReference>
<evidence type="ECO:0000259" key="1">
    <source>
        <dbReference type="PROSITE" id="PS50910"/>
    </source>
</evidence>
<sequence length="110" mass="12512">MRRSQEAVELALKGTLRLAGIEVPHVHDVGMFLKEARDRFPESFSREIDRFASISHRLRAERELSFCGDEETETPSEHLYSEEDARDALADAEEVLRGSPELLEGWSSPI</sequence>
<keyword evidence="3" id="KW-1185">Reference proteome</keyword>
<dbReference type="Proteomes" id="UP000381693">
    <property type="component" value="Unassembled WGS sequence"/>
</dbReference>
<dbReference type="EMBL" id="CABFUZ020000103">
    <property type="protein sequence ID" value="VVM06000.1"/>
    <property type="molecule type" value="Genomic_DNA"/>
</dbReference>
<dbReference type="AlphaFoldDB" id="A0A5E6MCK0"/>
<name>A0A5E6MCK0_9BACT</name>
<feature type="domain" description="HEPN" evidence="1">
    <location>
        <begin position="1"/>
        <end position="95"/>
    </location>
</feature>
<dbReference type="InterPro" id="IPR007842">
    <property type="entry name" value="HEPN_dom"/>
</dbReference>
<evidence type="ECO:0000313" key="3">
    <source>
        <dbReference type="Proteomes" id="UP000381693"/>
    </source>
</evidence>